<organism evidence="1 2">
    <name type="scientific">Phyllobacterium brassicacearum</name>
    <dbReference type="NCBI Taxonomy" id="314235"/>
    <lineage>
        <taxon>Bacteria</taxon>
        <taxon>Pseudomonadati</taxon>
        <taxon>Pseudomonadota</taxon>
        <taxon>Alphaproteobacteria</taxon>
        <taxon>Hyphomicrobiales</taxon>
        <taxon>Phyllobacteriaceae</taxon>
        <taxon>Phyllobacterium</taxon>
    </lineage>
</organism>
<evidence type="ECO:0000313" key="1">
    <source>
        <dbReference type="EMBL" id="PSH70147.1"/>
    </source>
</evidence>
<protein>
    <recommendedName>
        <fullName evidence="3">YCII-related domain-containing protein</fullName>
    </recommendedName>
</protein>
<dbReference type="Proteomes" id="UP000241444">
    <property type="component" value="Unassembled WGS sequence"/>
</dbReference>
<dbReference type="AlphaFoldDB" id="A0A2P7BUK6"/>
<accession>A0A2P7BUK6</accession>
<dbReference type="Gene3D" id="3.30.70.1060">
    <property type="entry name" value="Dimeric alpha+beta barrel"/>
    <property type="match status" value="1"/>
</dbReference>
<evidence type="ECO:0008006" key="3">
    <source>
        <dbReference type="Google" id="ProtNLM"/>
    </source>
</evidence>
<sequence>MAKYLFVYHGAKAPTNPDEIKKTMDAWGAWFGSMGTAVIDGGNPVGQSSTVKPDGSLVTGGGANPASGYSLIEASSLEDAHHKARGCPLLKAGGTIEIAQAVDM</sequence>
<keyword evidence="2" id="KW-1185">Reference proteome</keyword>
<dbReference type="RefSeq" id="WP_106709562.1">
    <property type="nucleotide sequence ID" value="NZ_PGGO01000002.1"/>
</dbReference>
<dbReference type="OrthoDB" id="5117987at2"/>
<dbReference type="SUPFAM" id="SSF54909">
    <property type="entry name" value="Dimeric alpha+beta barrel"/>
    <property type="match status" value="1"/>
</dbReference>
<name>A0A2P7BUK6_9HYPH</name>
<proteinExistence type="predicted"/>
<evidence type="ECO:0000313" key="2">
    <source>
        <dbReference type="Proteomes" id="UP000241444"/>
    </source>
</evidence>
<comment type="caution">
    <text evidence="1">The sequence shown here is derived from an EMBL/GenBank/DDBJ whole genome shotgun (WGS) entry which is preliminary data.</text>
</comment>
<gene>
    <name evidence="1" type="ORF">CU102_03350</name>
</gene>
<reference evidence="2" key="1">
    <citation type="submission" date="2017-11" db="EMBL/GenBank/DDBJ databases">
        <authorList>
            <person name="Kuznetsova I."/>
            <person name="Sazanova A."/>
            <person name="Chirak E."/>
            <person name="Safronova V."/>
            <person name="Willems A."/>
        </authorList>
    </citation>
    <scope>NUCLEOTIDE SEQUENCE [LARGE SCALE GENOMIC DNA]</scope>
    <source>
        <strain evidence="2">STM 196</strain>
    </source>
</reference>
<dbReference type="InterPro" id="IPR011008">
    <property type="entry name" value="Dimeric_a/b-barrel"/>
</dbReference>
<dbReference type="EMBL" id="PGGO01000002">
    <property type="protein sequence ID" value="PSH70147.1"/>
    <property type="molecule type" value="Genomic_DNA"/>
</dbReference>